<dbReference type="RefSeq" id="WP_093089243.1">
    <property type="nucleotide sequence ID" value="NZ_FNBE01000020.1"/>
</dbReference>
<organism evidence="7 8">
    <name type="scientific">Pseudonocardia oroxyli</name>
    <dbReference type="NCBI Taxonomy" id="366584"/>
    <lineage>
        <taxon>Bacteria</taxon>
        <taxon>Bacillati</taxon>
        <taxon>Actinomycetota</taxon>
        <taxon>Actinomycetes</taxon>
        <taxon>Pseudonocardiales</taxon>
        <taxon>Pseudonocardiaceae</taxon>
        <taxon>Pseudonocardia</taxon>
    </lineage>
</organism>
<dbReference type="GO" id="GO:1901678">
    <property type="term" value="P:iron coordination entity transport"/>
    <property type="evidence" value="ECO:0007669"/>
    <property type="project" value="UniProtKB-ARBA"/>
</dbReference>
<evidence type="ECO:0000256" key="5">
    <source>
        <dbReference type="SAM" id="SignalP"/>
    </source>
</evidence>
<dbReference type="InterPro" id="IPR002491">
    <property type="entry name" value="ABC_transptr_periplasmic_BD"/>
</dbReference>
<keyword evidence="8" id="KW-1185">Reference proteome</keyword>
<dbReference type="PROSITE" id="PS50983">
    <property type="entry name" value="FE_B12_PBP"/>
    <property type="match status" value="1"/>
</dbReference>
<sequence length="325" mass="33592">MRLPRLGAAVLLSAVVALAGCSSPSQEPSAAPSAAPDGAFPVTIAHQYGSAAVPAKPQRIVTVGFNEADFVLALGEKPVGEREVLGDFDADGRSWAQAALGGTQPEKVGSSELDFERIAALRPDLILGVYSFMTQADYDRLSRIAPTVAAPTADGATWQQQMEITGQALGKQAEAATVIADTEQRFTDAVAANPSFQGKSISVVLWGLDSGTYALEPTDLRTRFWTDFGFTPTAVTGSVGPESYGSLEADVVVLMGATPEDMAAEPTFGSLPAAQQNRVLYTGGFGTEINGAIGMSSPLSLPVAIDLATPRLAAATDGDPANSTA</sequence>
<keyword evidence="3" id="KW-0813">Transport</keyword>
<dbReference type="STRING" id="366584.SAMN05216377_12096"/>
<dbReference type="SUPFAM" id="SSF53807">
    <property type="entry name" value="Helical backbone' metal receptor"/>
    <property type="match status" value="1"/>
</dbReference>
<dbReference type="EMBL" id="FNBE01000020">
    <property type="protein sequence ID" value="SDH22201.1"/>
    <property type="molecule type" value="Genomic_DNA"/>
</dbReference>
<dbReference type="Pfam" id="PF01497">
    <property type="entry name" value="Peripla_BP_2"/>
    <property type="match status" value="1"/>
</dbReference>
<name>A0A1G8AMK6_PSEOR</name>
<accession>A0A1G8AMK6</accession>
<evidence type="ECO:0000256" key="3">
    <source>
        <dbReference type="ARBA" id="ARBA00022448"/>
    </source>
</evidence>
<feature type="domain" description="Fe/B12 periplasmic-binding" evidence="6">
    <location>
        <begin position="59"/>
        <end position="316"/>
    </location>
</feature>
<feature type="chain" id="PRO_5038857719" evidence="5">
    <location>
        <begin position="20"/>
        <end position="325"/>
    </location>
</feature>
<dbReference type="Proteomes" id="UP000198967">
    <property type="component" value="Unassembled WGS sequence"/>
</dbReference>
<evidence type="ECO:0000313" key="7">
    <source>
        <dbReference type="EMBL" id="SDH22201.1"/>
    </source>
</evidence>
<dbReference type="AlphaFoldDB" id="A0A1G8AMK6"/>
<evidence type="ECO:0000256" key="4">
    <source>
        <dbReference type="ARBA" id="ARBA00022729"/>
    </source>
</evidence>
<feature type="signal peptide" evidence="5">
    <location>
        <begin position="1"/>
        <end position="19"/>
    </location>
</feature>
<keyword evidence="4 5" id="KW-0732">Signal</keyword>
<evidence type="ECO:0000259" key="6">
    <source>
        <dbReference type="PROSITE" id="PS50983"/>
    </source>
</evidence>
<gene>
    <name evidence="7" type="ORF">SAMN05216377_12096</name>
</gene>
<dbReference type="PANTHER" id="PTHR30532:SF24">
    <property type="entry name" value="FERRIC ENTEROBACTIN-BINDING PERIPLASMIC PROTEIN FEPB"/>
    <property type="match status" value="1"/>
</dbReference>
<dbReference type="OrthoDB" id="1846031at2"/>
<proteinExistence type="inferred from homology"/>
<dbReference type="Gene3D" id="3.40.50.1980">
    <property type="entry name" value="Nitrogenase molybdenum iron protein domain"/>
    <property type="match status" value="2"/>
</dbReference>
<protein>
    <submittedName>
        <fullName evidence="7">Iron complex transport system substrate-binding protein</fullName>
    </submittedName>
</protein>
<reference evidence="7 8" key="1">
    <citation type="submission" date="2016-10" db="EMBL/GenBank/DDBJ databases">
        <authorList>
            <person name="de Groot N.N."/>
        </authorList>
    </citation>
    <scope>NUCLEOTIDE SEQUENCE [LARGE SCALE GENOMIC DNA]</scope>
    <source>
        <strain evidence="7 8">CGMCC 4.3143</strain>
    </source>
</reference>
<evidence type="ECO:0000256" key="2">
    <source>
        <dbReference type="ARBA" id="ARBA00008814"/>
    </source>
</evidence>
<evidence type="ECO:0000313" key="8">
    <source>
        <dbReference type="Proteomes" id="UP000198967"/>
    </source>
</evidence>
<dbReference type="PROSITE" id="PS51257">
    <property type="entry name" value="PROKAR_LIPOPROTEIN"/>
    <property type="match status" value="1"/>
</dbReference>
<comment type="similarity">
    <text evidence="2">Belongs to the bacterial solute-binding protein 8 family.</text>
</comment>
<dbReference type="GO" id="GO:0030288">
    <property type="term" value="C:outer membrane-bounded periplasmic space"/>
    <property type="evidence" value="ECO:0007669"/>
    <property type="project" value="TreeGrafter"/>
</dbReference>
<dbReference type="CDD" id="cd01146">
    <property type="entry name" value="FhuD"/>
    <property type="match status" value="1"/>
</dbReference>
<dbReference type="PANTHER" id="PTHR30532">
    <property type="entry name" value="IRON III DICITRATE-BINDING PERIPLASMIC PROTEIN"/>
    <property type="match status" value="1"/>
</dbReference>
<dbReference type="InterPro" id="IPR051313">
    <property type="entry name" value="Bact_iron-sidero_bind"/>
</dbReference>
<evidence type="ECO:0000256" key="1">
    <source>
        <dbReference type="ARBA" id="ARBA00004196"/>
    </source>
</evidence>
<comment type="subcellular location">
    <subcellularLocation>
        <location evidence="1">Cell envelope</location>
    </subcellularLocation>
</comment>